<dbReference type="Gene3D" id="3.40.50.200">
    <property type="entry name" value="Peptidase S8/S53 domain"/>
    <property type="match status" value="1"/>
</dbReference>
<dbReference type="InterPro" id="IPR001434">
    <property type="entry name" value="OmcB-like_DUF11"/>
</dbReference>
<accession>A0ABV9HJB0</accession>
<feature type="active site" description="Charge relay system" evidence="4">
    <location>
        <position position="223"/>
    </location>
</feature>
<feature type="compositionally biased region" description="Basic and acidic residues" evidence="5">
    <location>
        <begin position="1498"/>
        <end position="1508"/>
    </location>
</feature>
<dbReference type="Proteomes" id="UP001596011">
    <property type="component" value="Unassembled WGS sequence"/>
</dbReference>
<gene>
    <name evidence="10" type="ORF">ACFO6V_15440</name>
</gene>
<feature type="active site" description="Charge relay system" evidence="4">
    <location>
        <position position="618"/>
    </location>
</feature>
<dbReference type="InterPro" id="IPR000209">
    <property type="entry name" value="Peptidase_S8/S53_dom"/>
</dbReference>
<dbReference type="Pfam" id="PF00082">
    <property type="entry name" value="Peptidase_S8"/>
    <property type="match status" value="1"/>
</dbReference>
<organism evidence="10 11">
    <name type="scientific">Promicromonospora alba</name>
    <dbReference type="NCBI Taxonomy" id="1616110"/>
    <lineage>
        <taxon>Bacteria</taxon>
        <taxon>Bacillati</taxon>
        <taxon>Actinomycetota</taxon>
        <taxon>Actinomycetes</taxon>
        <taxon>Micrococcales</taxon>
        <taxon>Promicromonosporaceae</taxon>
        <taxon>Promicromonospora</taxon>
    </lineage>
</organism>
<evidence type="ECO:0000259" key="8">
    <source>
        <dbReference type="Pfam" id="PF01345"/>
    </source>
</evidence>
<dbReference type="NCBIfam" id="TIGR01451">
    <property type="entry name" value="B_ant_repeat"/>
    <property type="match status" value="1"/>
</dbReference>
<evidence type="ECO:0000259" key="9">
    <source>
        <dbReference type="Pfam" id="PF02225"/>
    </source>
</evidence>
<sequence length="1508" mass="154115">MSHRSRTPMLVIAAVTALAAAVAPAAVAVPQAPPAADKIDPRDLLAENLVPAETTPQPGVERTATLQKLSLGRGKAERTYLIRLADAAVPTYSGDVAGLDATAPRAGRTLDPSAARVREYTEFLQAEQDDFVTRMERTVGHGVEVPFTYQFAVNGLTAVLTPAEAAKVAKDPAVAHIALDKEHELHTDAGPVWSNADALWNAVEELGLPEDYQGEGVVIGTIDTGIHPSSPSFAETGDDGYTHTNPLGAGNYLGACDPANTDQYDPEFPCNGKLIGAYGFLAADDRSALDEDGHGSHTASTSGGNVVDDVLPTAPEGTNPPPFDISGVAPHANVISYRGCCTTAGLVASIDQAIADGVDVINYSIGSSSPSDLWNDFDSIGFLNARAAGIFVATSNGNDGPGFATTGSPADAPWITSVGASTHNRHALNALTNLTSSTTDLPDLTGKSLTGPLPATAIIDAGSVGDPQCTATTGHEADYADKIVVCARGGNGRVEKSSNVAAQGATGFVLTNDEANAGSLLGDAFAVPGVAISYADGQTLRAWLAEGSEHTGAISGTNFTIDDALGDTMASFSSRGPNRAVDTIVPSITAPGVDILAANGVADGAYDHVQYGIISGTSMSSPHVAGAGALLTQARPSWTPAQQQSALMTTARTGVKDFDGSPATPYEQGSGHMDIGAAAQAGLLFDETPANYLAADPEAGGDPKSLNLPSFADTQCLSTCSWERTAVPPPSAPADVTWTAATVADDGLSLDVTLSQDTVSPGDALGISVTANVADAPEGETLFGRITLTPSNPDVPAVTLPVAVVPSGAILPDAIDITTRRNTGSQAVTDIRSTTVSDFTGSVKGLVEADLHEASLSQDPTNGDAFDDLSQVHVTTLEVPDDAARLVAEITAAEAPDLDMFVGTGDTPSAATQVCASTTSSSAEACDVPDPEAGTWWVVVQNWGGSTSQPDAHTLATAVVPSEDLGNAGVAGPEGEVPVGEPYDVRVHWDLPDAAEGDLYFGTAVLGTSPDNAGDIGEIPVRLSRVADDVTKTASTETAVIGETIGYDITVAPNVTPEDLTYTVTDTVPDGLTIDPESVTGGGVVDGQTITWEVEMPTQVGATGTYEASTPADDPQCAAASRFVDLEAAGVGLSSVDGDSVAVNAFAEIGPFTHYGNAYPGLTVSDDGLITVTGGYGGQPWVPQALPAEAAPNGVIAPLWADLQLSQAHGRGVRLATSNNAVAVIQWDDPFPYDADPADLANSVGTFQAWVYKDVNDSRPEIRFEYGDVGALPATATIGVENLTGTLGTAVVNAGSPSGTVVDGSTICFDYVGPDVDPVELSYEVTVDPDALTGVYVNSAEHVTSDPFDEPAVAAVNVAVTGLAPCDETITGRHNGRIVVDEGTTCIDGATVTGRVTVSDGAGLRVTDSRILALAQATEASEVRICNTSITGTLTVTRSSGVMVGDPTASCAGNRITGPVTVTRSEGPVIGGNRITGALTCLHNDPPPVNNGSPNTTKGKELGQCKGL</sequence>
<protein>
    <submittedName>
        <fullName evidence="10">S8 family serine peptidase</fullName>
    </submittedName>
</protein>
<dbReference type="Gene3D" id="2.60.120.380">
    <property type="match status" value="1"/>
</dbReference>
<name>A0ABV9HJB0_9MICO</name>
<evidence type="ECO:0000256" key="5">
    <source>
        <dbReference type="SAM" id="MobiDB-lite"/>
    </source>
</evidence>
<dbReference type="InterPro" id="IPR034197">
    <property type="entry name" value="Peptidases_S8_3"/>
</dbReference>
<dbReference type="InterPro" id="IPR045051">
    <property type="entry name" value="SBT"/>
</dbReference>
<feature type="region of interest" description="Disordered" evidence="5">
    <location>
        <begin position="1484"/>
        <end position="1508"/>
    </location>
</feature>
<dbReference type="InterPro" id="IPR003137">
    <property type="entry name" value="PA_domain"/>
</dbReference>
<keyword evidence="3 4" id="KW-0720">Serine protease</keyword>
<evidence type="ECO:0000256" key="6">
    <source>
        <dbReference type="SAM" id="SignalP"/>
    </source>
</evidence>
<evidence type="ECO:0000256" key="3">
    <source>
        <dbReference type="ARBA" id="ARBA00022825"/>
    </source>
</evidence>
<dbReference type="Pfam" id="PF01345">
    <property type="entry name" value="DUF11"/>
    <property type="match status" value="1"/>
</dbReference>
<evidence type="ECO:0000256" key="1">
    <source>
        <dbReference type="ARBA" id="ARBA00022670"/>
    </source>
</evidence>
<feature type="active site" description="Charge relay system" evidence="4">
    <location>
        <position position="294"/>
    </location>
</feature>
<feature type="chain" id="PRO_5046085162" evidence="6">
    <location>
        <begin position="29"/>
        <end position="1508"/>
    </location>
</feature>
<evidence type="ECO:0000256" key="4">
    <source>
        <dbReference type="PROSITE-ProRule" id="PRU01240"/>
    </source>
</evidence>
<dbReference type="Pfam" id="PF02225">
    <property type="entry name" value="PA"/>
    <property type="match status" value="1"/>
</dbReference>
<dbReference type="Gene3D" id="2.60.40.740">
    <property type="match status" value="1"/>
</dbReference>
<evidence type="ECO:0000313" key="11">
    <source>
        <dbReference type="Proteomes" id="UP001596011"/>
    </source>
</evidence>
<dbReference type="PRINTS" id="PR00723">
    <property type="entry name" value="SUBTILISIN"/>
</dbReference>
<dbReference type="Gene3D" id="3.50.30.30">
    <property type="match status" value="1"/>
</dbReference>
<evidence type="ECO:0000256" key="2">
    <source>
        <dbReference type="ARBA" id="ARBA00022801"/>
    </source>
</evidence>
<dbReference type="InterPro" id="IPR023828">
    <property type="entry name" value="Peptidase_S8_Ser-AS"/>
</dbReference>
<evidence type="ECO:0000259" key="7">
    <source>
        <dbReference type="Pfam" id="PF00082"/>
    </source>
</evidence>
<dbReference type="SUPFAM" id="SSF52743">
    <property type="entry name" value="Subtilisin-like"/>
    <property type="match status" value="1"/>
</dbReference>
<keyword evidence="1 4" id="KW-0645">Protease</keyword>
<dbReference type="CDD" id="cd02120">
    <property type="entry name" value="PA_subtilisin_like"/>
    <property type="match status" value="1"/>
</dbReference>
<dbReference type="EMBL" id="JBHSFI010000005">
    <property type="protein sequence ID" value="MFC4629640.1"/>
    <property type="molecule type" value="Genomic_DNA"/>
</dbReference>
<dbReference type="InterPro" id="IPR036852">
    <property type="entry name" value="Peptidase_S8/S53_dom_sf"/>
</dbReference>
<feature type="domain" description="PA" evidence="9">
    <location>
        <begin position="465"/>
        <end position="540"/>
    </location>
</feature>
<dbReference type="CDD" id="cd04852">
    <property type="entry name" value="Peptidases_S8_3"/>
    <property type="match status" value="1"/>
</dbReference>
<dbReference type="InterPro" id="IPR047589">
    <property type="entry name" value="DUF11_rpt"/>
</dbReference>
<evidence type="ECO:0000313" key="10">
    <source>
        <dbReference type="EMBL" id="MFC4629640.1"/>
    </source>
</evidence>
<comment type="caution">
    <text evidence="10">The sequence shown here is derived from an EMBL/GenBank/DDBJ whole genome shotgun (WGS) entry which is preliminary data.</text>
</comment>
<dbReference type="InterPro" id="IPR015500">
    <property type="entry name" value="Peptidase_S8_subtilisin-rel"/>
</dbReference>
<feature type="domain" description="DUF11" evidence="8">
    <location>
        <begin position="1030"/>
        <end position="1107"/>
    </location>
</feature>
<dbReference type="PROSITE" id="PS00138">
    <property type="entry name" value="SUBTILASE_SER"/>
    <property type="match status" value="1"/>
</dbReference>
<feature type="domain" description="Peptidase S8/S53" evidence="7">
    <location>
        <begin position="214"/>
        <end position="671"/>
    </location>
</feature>
<keyword evidence="11" id="KW-1185">Reference proteome</keyword>
<dbReference type="PANTHER" id="PTHR10795">
    <property type="entry name" value="PROPROTEIN CONVERTASE SUBTILISIN/KEXIN"/>
    <property type="match status" value="1"/>
</dbReference>
<dbReference type="PROSITE" id="PS51892">
    <property type="entry name" value="SUBTILASE"/>
    <property type="match status" value="1"/>
</dbReference>
<dbReference type="InterPro" id="IPR046450">
    <property type="entry name" value="PA_dom_sf"/>
</dbReference>
<feature type="region of interest" description="Disordered" evidence="5">
    <location>
        <begin position="289"/>
        <end position="319"/>
    </location>
</feature>
<keyword evidence="2 4" id="KW-0378">Hydrolase</keyword>
<proteinExistence type="inferred from homology"/>
<keyword evidence="6" id="KW-0732">Signal</keyword>
<reference evidence="11" key="1">
    <citation type="journal article" date="2019" name="Int. J. Syst. Evol. Microbiol.">
        <title>The Global Catalogue of Microorganisms (GCM) 10K type strain sequencing project: providing services to taxonomists for standard genome sequencing and annotation.</title>
        <authorList>
            <consortium name="The Broad Institute Genomics Platform"/>
            <consortium name="The Broad Institute Genome Sequencing Center for Infectious Disease"/>
            <person name="Wu L."/>
            <person name="Ma J."/>
        </authorList>
    </citation>
    <scope>NUCLEOTIDE SEQUENCE [LARGE SCALE GENOMIC DNA]</scope>
    <source>
        <strain evidence="11">CCUG 42722</strain>
    </source>
</reference>
<feature type="signal peptide" evidence="6">
    <location>
        <begin position="1"/>
        <end position="28"/>
    </location>
</feature>
<comment type="similarity">
    <text evidence="4">Belongs to the peptidase S8 family.</text>
</comment>
<dbReference type="SUPFAM" id="SSF52025">
    <property type="entry name" value="PA domain"/>
    <property type="match status" value="1"/>
</dbReference>